<dbReference type="InterPro" id="IPR036259">
    <property type="entry name" value="MFS_trans_sf"/>
</dbReference>
<keyword evidence="9" id="KW-1185">Reference proteome</keyword>
<dbReference type="Proteomes" id="UP000253426">
    <property type="component" value="Unassembled WGS sequence"/>
</dbReference>
<evidence type="ECO:0000313" key="8">
    <source>
        <dbReference type="EMBL" id="RBP46138.1"/>
    </source>
</evidence>
<evidence type="ECO:0000259" key="7">
    <source>
        <dbReference type="PROSITE" id="PS50850"/>
    </source>
</evidence>
<comment type="subcellular location">
    <subcellularLocation>
        <location evidence="1">Membrane</location>
        <topology evidence="1">Multi-pass membrane protein</topology>
    </subcellularLocation>
</comment>
<dbReference type="InterPro" id="IPR020846">
    <property type="entry name" value="MFS_dom"/>
</dbReference>
<evidence type="ECO:0000256" key="3">
    <source>
        <dbReference type="ARBA" id="ARBA00022692"/>
    </source>
</evidence>
<evidence type="ECO:0000256" key="6">
    <source>
        <dbReference type="SAM" id="Phobius"/>
    </source>
</evidence>
<feature type="transmembrane region" description="Helical" evidence="6">
    <location>
        <begin position="387"/>
        <end position="410"/>
    </location>
</feature>
<evidence type="ECO:0000256" key="2">
    <source>
        <dbReference type="ARBA" id="ARBA00022448"/>
    </source>
</evidence>
<dbReference type="FunFam" id="1.20.1250.20:FF:000018">
    <property type="entry name" value="MFS transporter permease"/>
    <property type="match status" value="1"/>
</dbReference>
<dbReference type="GO" id="GO:0022857">
    <property type="term" value="F:transmembrane transporter activity"/>
    <property type="evidence" value="ECO:0007669"/>
    <property type="project" value="InterPro"/>
</dbReference>
<feature type="transmembrane region" description="Helical" evidence="6">
    <location>
        <begin position="155"/>
        <end position="178"/>
    </location>
</feature>
<feature type="transmembrane region" description="Helical" evidence="6">
    <location>
        <begin position="122"/>
        <end position="143"/>
    </location>
</feature>
<dbReference type="PANTHER" id="PTHR43791:SF36">
    <property type="entry name" value="TRANSPORTER, PUTATIVE (AFU_ORTHOLOGUE AFUA_6G08340)-RELATED"/>
    <property type="match status" value="1"/>
</dbReference>
<keyword evidence="2" id="KW-0813">Transport</keyword>
<feature type="transmembrane region" description="Helical" evidence="6">
    <location>
        <begin position="65"/>
        <end position="85"/>
    </location>
</feature>
<evidence type="ECO:0000256" key="5">
    <source>
        <dbReference type="ARBA" id="ARBA00023136"/>
    </source>
</evidence>
<keyword evidence="5 6" id="KW-0472">Membrane</keyword>
<accession>A0A366HSQ7</accession>
<dbReference type="CDD" id="cd17319">
    <property type="entry name" value="MFS_ExuT_GudP_like"/>
    <property type="match status" value="1"/>
</dbReference>
<gene>
    <name evidence="8" type="ORF">DES53_102524</name>
</gene>
<dbReference type="RefSeq" id="WP_113957672.1">
    <property type="nucleotide sequence ID" value="NZ_QNRR01000002.1"/>
</dbReference>
<organism evidence="8 9">
    <name type="scientific">Roseimicrobium gellanilyticum</name>
    <dbReference type="NCBI Taxonomy" id="748857"/>
    <lineage>
        <taxon>Bacteria</taxon>
        <taxon>Pseudomonadati</taxon>
        <taxon>Verrucomicrobiota</taxon>
        <taxon>Verrucomicrobiia</taxon>
        <taxon>Verrucomicrobiales</taxon>
        <taxon>Verrucomicrobiaceae</taxon>
        <taxon>Roseimicrobium</taxon>
    </lineage>
</organism>
<keyword evidence="3 6" id="KW-0812">Transmembrane</keyword>
<comment type="caution">
    <text evidence="8">The sequence shown here is derived from an EMBL/GenBank/DDBJ whole genome shotgun (WGS) entry which is preliminary data.</text>
</comment>
<dbReference type="InterPro" id="IPR011701">
    <property type="entry name" value="MFS"/>
</dbReference>
<evidence type="ECO:0000256" key="4">
    <source>
        <dbReference type="ARBA" id="ARBA00022989"/>
    </source>
</evidence>
<evidence type="ECO:0000256" key="1">
    <source>
        <dbReference type="ARBA" id="ARBA00004141"/>
    </source>
</evidence>
<feature type="transmembrane region" description="Helical" evidence="6">
    <location>
        <begin position="430"/>
        <end position="449"/>
    </location>
</feature>
<proteinExistence type="predicted"/>
<dbReference type="AlphaFoldDB" id="A0A366HSQ7"/>
<feature type="transmembrane region" description="Helical" evidence="6">
    <location>
        <begin position="271"/>
        <end position="295"/>
    </location>
</feature>
<dbReference type="OrthoDB" id="9773404at2"/>
<feature type="transmembrane region" description="Helical" evidence="6">
    <location>
        <begin position="97"/>
        <end position="116"/>
    </location>
</feature>
<dbReference type="Pfam" id="PF07690">
    <property type="entry name" value="MFS_1"/>
    <property type="match status" value="1"/>
</dbReference>
<feature type="transmembrane region" description="Helical" evidence="6">
    <location>
        <begin position="307"/>
        <end position="325"/>
    </location>
</feature>
<feature type="transmembrane region" description="Helical" evidence="6">
    <location>
        <begin position="361"/>
        <end position="380"/>
    </location>
</feature>
<evidence type="ECO:0000313" key="9">
    <source>
        <dbReference type="Proteomes" id="UP000253426"/>
    </source>
</evidence>
<dbReference type="PANTHER" id="PTHR43791">
    <property type="entry name" value="PERMEASE-RELATED"/>
    <property type="match status" value="1"/>
</dbReference>
<reference evidence="8 9" key="1">
    <citation type="submission" date="2018-06" db="EMBL/GenBank/DDBJ databases">
        <title>Genomic Encyclopedia of Type Strains, Phase IV (KMG-IV): sequencing the most valuable type-strain genomes for metagenomic binning, comparative biology and taxonomic classification.</title>
        <authorList>
            <person name="Goeker M."/>
        </authorList>
    </citation>
    <scope>NUCLEOTIDE SEQUENCE [LARGE SCALE GENOMIC DNA]</scope>
    <source>
        <strain evidence="8 9">DSM 25532</strain>
    </source>
</reference>
<dbReference type="GO" id="GO:0016020">
    <property type="term" value="C:membrane"/>
    <property type="evidence" value="ECO:0007669"/>
    <property type="project" value="UniProtKB-SubCell"/>
</dbReference>
<dbReference type="EMBL" id="QNRR01000002">
    <property type="protein sequence ID" value="RBP46138.1"/>
    <property type="molecule type" value="Genomic_DNA"/>
</dbReference>
<dbReference type="PROSITE" id="PS50850">
    <property type="entry name" value="MFS"/>
    <property type="match status" value="1"/>
</dbReference>
<dbReference type="SUPFAM" id="SSF103473">
    <property type="entry name" value="MFS general substrate transporter"/>
    <property type="match status" value="1"/>
</dbReference>
<name>A0A366HSQ7_9BACT</name>
<protein>
    <submittedName>
        <fullName evidence="8">Sugar phosphate permease</fullName>
    </submittedName>
</protein>
<dbReference type="Gene3D" id="1.20.1250.20">
    <property type="entry name" value="MFS general substrate transporter like domains"/>
    <property type="match status" value="2"/>
</dbReference>
<feature type="domain" description="Major facilitator superfamily (MFS) profile" evidence="7">
    <location>
        <begin position="30"/>
        <end position="452"/>
    </location>
</feature>
<keyword evidence="4 6" id="KW-1133">Transmembrane helix</keyword>
<feature type="transmembrane region" description="Helical" evidence="6">
    <location>
        <begin position="204"/>
        <end position="224"/>
    </location>
</feature>
<sequence>MASSASTPDPTIKPELSPLDSARKKAFRRLLPILFVSYLIAYIDRNNVAVAKLNMRYDHPWFDEAVYGLGAALFFVGYFLLEIPGSLMVERWSARKWICRIMVSWGLMAGLTAFVTSPTQFYWVRFLLGLAEAGFFPGVIVYLTHWFPRRDRARALSLFLVATPAAQVINPLVARLILPVGTSREVDGALVTIPDFMGLAGWQWVFIIWALPAIILGFIVLFFLTDKPHQAAWLTPQERQALESELERERMEMRGGKKRMGIMEAFRHPKVLLLTLAYFCVVSCSYGMEFFMPSIIKEWYSMDIKPLMLFIILPPMVALVAQLACGWSSDHFNERRFHAVVPLVIGACAVCSLPFLKGNVWITVGLMMVAFAGFKGYMPAFWSLPSLFLVEAAAASSIGLINSVGNLGGFMGSFVMGKAREMTGSYDVGLWYLSGSMLCSAIILFFMGIGKREKAPD</sequence>